<dbReference type="OMA" id="KWQALET"/>
<evidence type="ECO:0000256" key="6">
    <source>
        <dbReference type="ARBA" id="ARBA00022692"/>
    </source>
</evidence>
<feature type="transmembrane region" description="Helical" evidence="11">
    <location>
        <begin position="95"/>
        <end position="126"/>
    </location>
</feature>
<evidence type="ECO:0000256" key="1">
    <source>
        <dbReference type="ARBA" id="ARBA00002978"/>
    </source>
</evidence>
<comment type="function">
    <text evidence="1">Golgi membrane protein involved in vesicular trafficking and spindle migration.</text>
</comment>
<feature type="transmembrane region" description="Helical" evidence="11">
    <location>
        <begin position="182"/>
        <end position="205"/>
    </location>
</feature>
<dbReference type="AlphaFoldDB" id="A0A061AHL5"/>
<reference evidence="14" key="3">
    <citation type="submission" date="2017-01" db="EMBL/GenBank/DDBJ databases">
        <authorList>
            <person name="Mah S.A."/>
            <person name="Swanson W.J."/>
            <person name="Moy G.W."/>
            <person name="Vacquier V.D."/>
        </authorList>
    </citation>
    <scope>NUCLEOTIDE SEQUENCE [LARGE SCALE GENOMIC DNA]</scope>
    <source>
        <strain evidence="14">65</strain>
    </source>
</reference>
<reference evidence="13" key="1">
    <citation type="journal article" date="2014" name="Genome Announc.">
        <title>Genome sequence of the yeast Cyberlindnera fabianii (Hansenula fabianii).</title>
        <authorList>
            <person name="Freel K.C."/>
            <person name="Sarilar V."/>
            <person name="Neuveglise C."/>
            <person name="Devillers H."/>
            <person name="Friedrich A."/>
            <person name="Schacherer J."/>
        </authorList>
    </citation>
    <scope>NUCLEOTIDE SEQUENCE</scope>
    <source>
        <strain evidence="13">YJS4271</strain>
    </source>
</reference>
<sequence>MSQENPFHLSDESRTSSPAPNQSTFQAAVASAREEGLKLTRALLDAWSKQTILGKLVLIIIGILFACLCGVMVVFHEPLLDMIVDYSDKWSHIPWMPFALGSALFVISFPPIIGFSFVNTVIGVLYGISFKGWLTIAIGSISGSVASFLVFRYYLHTRAQALISSNKKLYAFSSVLRDNNSFWILALIRVCPFPYSLTNGALAAVPGITITNFALGSIISSPKLVMYLFIGTKIKDIGKTRDPMSRFVDIASIVLTMVALTLTGWLLFTRTTKRLQELEREGALPASAAVDDHFERHFEDDEDQYNDTLSLHTQDDRRQGY</sequence>
<keyword evidence="7 11" id="KW-1133">Transmembrane helix</keyword>
<dbReference type="PANTHER" id="PTHR47549:SF1">
    <property type="entry name" value="GOLGI APPARATUS MEMBRANE PROTEIN TVP38"/>
    <property type="match status" value="1"/>
</dbReference>
<dbReference type="EMBL" id="MPUK01000001">
    <property type="protein sequence ID" value="ONH69776.1"/>
    <property type="molecule type" value="Genomic_DNA"/>
</dbReference>
<dbReference type="InterPro" id="IPR032816">
    <property type="entry name" value="VTT_dom"/>
</dbReference>
<comment type="similarity">
    <text evidence="3">Belongs to the TVP38/TMEM64 family.</text>
</comment>
<dbReference type="EMBL" id="LK052886">
    <property type="protein sequence ID" value="CDR37032.1"/>
    <property type="molecule type" value="Genomic_DNA"/>
</dbReference>
<accession>A0A061AHL5</accession>
<evidence type="ECO:0000256" key="4">
    <source>
        <dbReference type="ARBA" id="ARBA00013533"/>
    </source>
</evidence>
<feature type="transmembrane region" description="Helical" evidence="11">
    <location>
        <begin position="133"/>
        <end position="155"/>
    </location>
</feature>
<feature type="domain" description="VTT" evidence="12">
    <location>
        <begin position="117"/>
        <end position="232"/>
    </location>
</feature>
<evidence type="ECO:0000313" key="15">
    <source>
        <dbReference type="Proteomes" id="UP000189513"/>
    </source>
</evidence>
<protein>
    <recommendedName>
        <fullName evidence="4">Golgi apparatus membrane protein TVP38</fullName>
    </recommendedName>
    <alternativeName>
        <fullName evidence="5">Golgi apparatus membrane protein tvp38</fullName>
    </alternativeName>
</protein>
<dbReference type="GO" id="GO:0000022">
    <property type="term" value="P:mitotic spindle elongation"/>
    <property type="evidence" value="ECO:0007669"/>
    <property type="project" value="TreeGrafter"/>
</dbReference>
<evidence type="ECO:0000256" key="5">
    <source>
        <dbReference type="ARBA" id="ARBA00020673"/>
    </source>
</evidence>
<evidence type="ECO:0000256" key="8">
    <source>
        <dbReference type="ARBA" id="ARBA00023034"/>
    </source>
</evidence>
<evidence type="ECO:0000313" key="13">
    <source>
        <dbReference type="EMBL" id="CDR37032.1"/>
    </source>
</evidence>
<name>A0A061AHL5_CYBFA</name>
<keyword evidence="15" id="KW-1185">Reference proteome</keyword>
<comment type="subcellular location">
    <subcellularLocation>
        <location evidence="2">Golgi apparatus membrane</location>
        <topology evidence="2">Multi-pass membrane protein</topology>
    </subcellularLocation>
</comment>
<feature type="transmembrane region" description="Helical" evidence="11">
    <location>
        <begin position="250"/>
        <end position="268"/>
    </location>
</feature>
<proteinExistence type="inferred from homology"/>
<evidence type="ECO:0000256" key="2">
    <source>
        <dbReference type="ARBA" id="ARBA00004653"/>
    </source>
</evidence>
<keyword evidence="9 11" id="KW-0472">Membrane</keyword>
<dbReference type="InterPro" id="IPR051076">
    <property type="entry name" value="Golgi_membrane_TVP38/TMEM64"/>
</dbReference>
<feature type="transmembrane region" description="Helical" evidence="11">
    <location>
        <begin position="56"/>
        <end position="75"/>
    </location>
</feature>
<dbReference type="VEuPathDB" id="FungiDB:BON22_0543"/>
<feature type="region of interest" description="Disordered" evidence="10">
    <location>
        <begin position="1"/>
        <end position="21"/>
    </location>
</feature>
<gene>
    <name evidence="14" type="ORF">BON22_0543</name>
    <name evidence="13" type="ORF">CYFA0S_01e06612g</name>
</gene>
<evidence type="ECO:0000256" key="3">
    <source>
        <dbReference type="ARBA" id="ARBA00008640"/>
    </source>
</evidence>
<evidence type="ECO:0000259" key="12">
    <source>
        <dbReference type="Pfam" id="PF09335"/>
    </source>
</evidence>
<evidence type="ECO:0000256" key="10">
    <source>
        <dbReference type="SAM" id="MobiDB-lite"/>
    </source>
</evidence>
<dbReference type="PANTHER" id="PTHR47549">
    <property type="entry name" value="GOLGI APPARATUS MEMBRANE PROTEIN TVP38-RELATED"/>
    <property type="match status" value="1"/>
</dbReference>
<dbReference type="GO" id="GO:0016192">
    <property type="term" value="P:vesicle-mediated transport"/>
    <property type="evidence" value="ECO:0007669"/>
    <property type="project" value="TreeGrafter"/>
</dbReference>
<keyword evidence="6 11" id="KW-0812">Transmembrane</keyword>
<keyword evidence="8" id="KW-0333">Golgi apparatus</keyword>
<dbReference type="Proteomes" id="UP000189513">
    <property type="component" value="Unassembled WGS sequence"/>
</dbReference>
<organism evidence="13">
    <name type="scientific">Cyberlindnera fabianii</name>
    <name type="common">Yeast</name>
    <name type="synonym">Hansenula fabianii</name>
    <dbReference type="NCBI Taxonomy" id="36022"/>
    <lineage>
        <taxon>Eukaryota</taxon>
        <taxon>Fungi</taxon>
        <taxon>Dikarya</taxon>
        <taxon>Ascomycota</taxon>
        <taxon>Saccharomycotina</taxon>
        <taxon>Saccharomycetes</taxon>
        <taxon>Phaffomycetales</taxon>
        <taxon>Phaffomycetaceae</taxon>
        <taxon>Cyberlindnera</taxon>
    </lineage>
</organism>
<dbReference type="OrthoDB" id="166803at2759"/>
<reference evidence="15" key="2">
    <citation type="journal article" date="2017" name="Genome Announc.">
        <title>Genome sequences of Cyberlindnera fabianii 65, Pichia kudriavzevii 129, and Saccharomyces cerevisiae 131 isolated from fermented masau fruits in Zimbabwe.</title>
        <authorList>
            <person name="van Rijswijck I.M.H."/>
            <person name="Derks M.F.L."/>
            <person name="Abee T."/>
            <person name="de Ridder D."/>
            <person name="Smid E.J."/>
        </authorList>
    </citation>
    <scope>NUCLEOTIDE SEQUENCE [LARGE SCALE GENOMIC DNA]</scope>
    <source>
        <strain evidence="15">65</strain>
    </source>
</reference>
<evidence type="ECO:0000256" key="7">
    <source>
        <dbReference type="ARBA" id="ARBA00022989"/>
    </source>
</evidence>
<dbReference type="STRING" id="36022.A0A061AHL5"/>
<evidence type="ECO:0000256" key="11">
    <source>
        <dbReference type="SAM" id="Phobius"/>
    </source>
</evidence>
<feature type="transmembrane region" description="Helical" evidence="11">
    <location>
        <begin position="212"/>
        <end position="230"/>
    </location>
</feature>
<dbReference type="Pfam" id="PF09335">
    <property type="entry name" value="VTT_dom"/>
    <property type="match status" value="1"/>
</dbReference>
<evidence type="ECO:0000256" key="9">
    <source>
        <dbReference type="ARBA" id="ARBA00023136"/>
    </source>
</evidence>
<dbReference type="GO" id="GO:0000139">
    <property type="term" value="C:Golgi membrane"/>
    <property type="evidence" value="ECO:0007669"/>
    <property type="project" value="UniProtKB-SubCell"/>
</dbReference>
<evidence type="ECO:0000313" key="14">
    <source>
        <dbReference type="EMBL" id="ONH69776.1"/>
    </source>
</evidence>